<evidence type="ECO:0000259" key="13">
    <source>
        <dbReference type="PROSITE" id="PS50929"/>
    </source>
</evidence>
<dbReference type="Gene3D" id="3.90.70.10">
    <property type="entry name" value="Cysteine proteinases"/>
    <property type="match status" value="1"/>
</dbReference>
<dbReference type="Pfam" id="PF03412">
    <property type="entry name" value="Peptidase_C39"/>
    <property type="match status" value="1"/>
</dbReference>
<dbReference type="InterPro" id="IPR017871">
    <property type="entry name" value="ABC_transporter-like_CS"/>
</dbReference>
<keyword evidence="10 11" id="KW-0472">Membrane</keyword>
<dbReference type="FunFam" id="3.40.50.300:FF:000299">
    <property type="entry name" value="ABC transporter ATP-binding protein/permease"/>
    <property type="match status" value="1"/>
</dbReference>
<dbReference type="GO" id="GO:0016887">
    <property type="term" value="F:ATP hydrolysis activity"/>
    <property type="evidence" value="ECO:0007669"/>
    <property type="project" value="InterPro"/>
</dbReference>
<dbReference type="GO" id="GO:0005886">
    <property type="term" value="C:plasma membrane"/>
    <property type="evidence" value="ECO:0007669"/>
    <property type="project" value="UniProtKB-SubCell"/>
</dbReference>
<feature type="transmembrane region" description="Helical" evidence="11">
    <location>
        <begin position="274"/>
        <end position="297"/>
    </location>
</feature>
<comment type="subcellular location">
    <subcellularLocation>
        <location evidence="1">Cell membrane</location>
        <topology evidence="1">Multi-pass membrane protein</topology>
    </subcellularLocation>
</comment>
<dbReference type="InterPro" id="IPR039421">
    <property type="entry name" value="Type_1_exporter"/>
</dbReference>
<dbReference type="CDD" id="cd02418">
    <property type="entry name" value="Peptidase_C39B"/>
    <property type="match status" value="1"/>
</dbReference>
<feature type="transmembrane region" description="Helical" evidence="11">
    <location>
        <begin position="382"/>
        <end position="405"/>
    </location>
</feature>
<dbReference type="EMBL" id="WITC01000114">
    <property type="protein sequence ID" value="MQX18001.1"/>
    <property type="molecule type" value="Genomic_DNA"/>
</dbReference>
<evidence type="ECO:0000256" key="4">
    <source>
        <dbReference type="ARBA" id="ARBA00022475"/>
    </source>
</evidence>
<dbReference type="OrthoDB" id="9787557at2"/>
<evidence type="ECO:0000256" key="6">
    <source>
        <dbReference type="ARBA" id="ARBA00022741"/>
    </source>
</evidence>
<dbReference type="PANTHER" id="PTHR43394:SF1">
    <property type="entry name" value="ATP-BINDING CASSETTE SUB-FAMILY B MEMBER 10, MITOCHONDRIAL"/>
    <property type="match status" value="1"/>
</dbReference>
<keyword evidence="7" id="KW-0378">Hydrolase</keyword>
<keyword evidence="6" id="KW-0547">Nucleotide-binding</keyword>
<dbReference type="RefSeq" id="WP_153441837.1">
    <property type="nucleotide sequence ID" value="NZ_JACIGA010000027.1"/>
</dbReference>
<dbReference type="PROSITE" id="PS50990">
    <property type="entry name" value="PEPTIDASE_C39"/>
    <property type="match status" value="1"/>
</dbReference>
<proteinExistence type="inferred from homology"/>
<keyword evidence="3" id="KW-0813">Transport</keyword>
<dbReference type="Gene3D" id="1.20.1560.10">
    <property type="entry name" value="ABC transporter type 1, transmembrane domain"/>
    <property type="match status" value="1"/>
</dbReference>
<dbReference type="SUPFAM" id="SSF90123">
    <property type="entry name" value="ABC transporter transmembrane region"/>
    <property type="match status" value="1"/>
</dbReference>
<keyword evidence="9 11" id="KW-1133">Transmembrane helix</keyword>
<dbReference type="InterPro" id="IPR036640">
    <property type="entry name" value="ABC1_TM_sf"/>
</dbReference>
<dbReference type="InterPro" id="IPR005074">
    <property type="entry name" value="Peptidase_C39"/>
</dbReference>
<evidence type="ECO:0000256" key="10">
    <source>
        <dbReference type="ARBA" id="ARBA00023136"/>
    </source>
</evidence>
<dbReference type="InterPro" id="IPR011527">
    <property type="entry name" value="ABC1_TM_dom"/>
</dbReference>
<dbReference type="Pfam" id="PF00664">
    <property type="entry name" value="ABC_membrane"/>
    <property type="match status" value="1"/>
</dbReference>
<dbReference type="InterPro" id="IPR003439">
    <property type="entry name" value="ABC_transporter-like_ATP-bd"/>
</dbReference>
<evidence type="ECO:0000313" key="16">
    <source>
        <dbReference type="Proteomes" id="UP000439983"/>
    </source>
</evidence>
<keyword evidence="5 11" id="KW-0812">Transmembrane</keyword>
<feature type="domain" description="Peptidase C39" evidence="14">
    <location>
        <begin position="10"/>
        <end position="134"/>
    </location>
</feature>
<evidence type="ECO:0000259" key="12">
    <source>
        <dbReference type="PROSITE" id="PS50893"/>
    </source>
</evidence>
<dbReference type="Gene3D" id="3.40.50.300">
    <property type="entry name" value="P-loop containing nucleotide triphosphate hydrolases"/>
    <property type="match status" value="1"/>
</dbReference>
<evidence type="ECO:0000256" key="2">
    <source>
        <dbReference type="ARBA" id="ARBA00005417"/>
    </source>
</evidence>
<reference evidence="15 16" key="1">
    <citation type="journal article" date="2013" name="Genome Biol.">
        <title>Comparative genomics of the core and accessory genomes of 48 Sinorhizobium strains comprising five genospecies.</title>
        <authorList>
            <person name="Sugawara M."/>
            <person name="Epstein B."/>
            <person name="Badgley B.D."/>
            <person name="Unno T."/>
            <person name="Xu L."/>
            <person name="Reese J."/>
            <person name="Gyaneshwar P."/>
            <person name="Denny R."/>
            <person name="Mudge J."/>
            <person name="Bharti A.K."/>
            <person name="Farmer A.D."/>
            <person name="May G.D."/>
            <person name="Woodward J.E."/>
            <person name="Medigue C."/>
            <person name="Vallenet D."/>
            <person name="Lajus A."/>
            <person name="Rouy Z."/>
            <person name="Martinez-Vaz B."/>
            <person name="Tiffin P."/>
            <person name="Young N.D."/>
            <person name="Sadowsky M.J."/>
        </authorList>
    </citation>
    <scope>NUCLEOTIDE SEQUENCE [LARGE SCALE GENOMIC DNA]</scope>
    <source>
        <strain evidence="15 16">USDA4894</strain>
    </source>
</reference>
<keyword evidence="4" id="KW-1003">Cell membrane</keyword>
<dbReference type="PROSITE" id="PS50893">
    <property type="entry name" value="ABC_TRANSPORTER_2"/>
    <property type="match status" value="1"/>
</dbReference>
<dbReference type="PANTHER" id="PTHR43394">
    <property type="entry name" value="ATP-DEPENDENT PERMEASE MDL1, MITOCHONDRIAL"/>
    <property type="match status" value="1"/>
</dbReference>
<evidence type="ECO:0000256" key="3">
    <source>
        <dbReference type="ARBA" id="ARBA00022448"/>
    </source>
</evidence>
<evidence type="ECO:0000259" key="14">
    <source>
        <dbReference type="PROSITE" id="PS50990"/>
    </source>
</evidence>
<dbReference type="GO" id="GO:0005524">
    <property type="term" value="F:ATP binding"/>
    <property type="evidence" value="ECO:0007669"/>
    <property type="project" value="UniProtKB-KW"/>
</dbReference>
<dbReference type="GO" id="GO:0015421">
    <property type="term" value="F:ABC-type oligopeptide transporter activity"/>
    <property type="evidence" value="ECO:0007669"/>
    <property type="project" value="TreeGrafter"/>
</dbReference>
<dbReference type="SUPFAM" id="SSF52540">
    <property type="entry name" value="P-loop containing nucleoside triphosphate hydrolases"/>
    <property type="match status" value="1"/>
</dbReference>
<dbReference type="InterPro" id="IPR003593">
    <property type="entry name" value="AAA+_ATPase"/>
</dbReference>
<dbReference type="CDD" id="cd18570">
    <property type="entry name" value="ABC_6TM_PCAT1_LagD_like"/>
    <property type="match status" value="1"/>
</dbReference>
<keyword evidence="8 15" id="KW-0067">ATP-binding</keyword>
<evidence type="ECO:0000313" key="15">
    <source>
        <dbReference type="EMBL" id="MQX18001.1"/>
    </source>
</evidence>
<evidence type="ECO:0000256" key="8">
    <source>
        <dbReference type="ARBA" id="ARBA00022840"/>
    </source>
</evidence>
<dbReference type="GO" id="GO:0006508">
    <property type="term" value="P:proteolysis"/>
    <property type="evidence" value="ECO:0007669"/>
    <property type="project" value="InterPro"/>
</dbReference>
<dbReference type="PROSITE" id="PS50929">
    <property type="entry name" value="ABC_TM1F"/>
    <property type="match status" value="1"/>
</dbReference>
<feature type="transmembrane region" description="Helical" evidence="11">
    <location>
        <begin position="303"/>
        <end position="321"/>
    </location>
</feature>
<feature type="transmembrane region" description="Helical" evidence="11">
    <location>
        <begin position="200"/>
        <end position="222"/>
    </location>
</feature>
<dbReference type="PROSITE" id="PS00211">
    <property type="entry name" value="ABC_TRANSPORTER_1"/>
    <property type="match status" value="1"/>
</dbReference>
<accession>A0A6N7LJF7</accession>
<dbReference type="Proteomes" id="UP000439983">
    <property type="component" value="Unassembled WGS sequence"/>
</dbReference>
<feature type="domain" description="ABC transmembrane type-1" evidence="13">
    <location>
        <begin position="167"/>
        <end position="446"/>
    </location>
</feature>
<comment type="caution">
    <text evidence="15">The sequence shown here is derived from an EMBL/GenBank/DDBJ whole genome shotgun (WGS) entry which is preliminary data.</text>
</comment>
<evidence type="ECO:0000256" key="11">
    <source>
        <dbReference type="SAM" id="Phobius"/>
    </source>
</evidence>
<feature type="domain" description="ABC transporter" evidence="12">
    <location>
        <begin position="478"/>
        <end position="713"/>
    </location>
</feature>
<gene>
    <name evidence="15" type="ORF">GHK62_25645</name>
</gene>
<sequence>MSSKVIKFKQRDVTDCGAASLASVAAFYGYEVPLSRIRQYASTTRSGTSVLGLTEAAQKLGFIAKGVKGGFDSLHKIPKPAIAHVIVKEVLHHFVVIQAIDARCVTLMDPAYGEIRKLSHEEFKIQWTGALVLLVPAENFKRRNDTTSPFSHFARLLAPHRAVMVQALVGALVTTILGLSTAIYVQKIVDHVITAGNRNLLNLMSITMLLILAVQILIDLLGNRLVLQTGQKIDVHLILRYYDHILSLPQQFFDSMRIGEIVSRMNDAVKIRSFLNDLSVTMFVNVLVIVFSLGLMFVYSWKIALMVAISIPLYLLLYWSIDRLNRKRQRAIMENAADLESQLVESLGAVSTIKTSGMESFAKLNMEIRFVKMLHSVYSSGLISIFGDSASACLSNLFTIVLMWFGTTLALDQTVTPGELLSCYTLFGYVTRPVASLIQTNRIVQDAFIAADRLFEIFDIEPASGGSIDATKCDLGDIHLENITFRHGAQPELFQDLSVTFRQGEMTAVVGESGSGKSTLAALLQNVYPLASGRIRIGPSALQDLSTVSLRKIVAAVPQAVDVFSGSVIQNIALGEFEPDIEKIQQICAKIGLLETIERWPGGFQAYLGENGVRLSGGEKQRLGLARALYRDPEILILDEATSSLDSVAEASVLRVVEELRRADKTIVVIAHRLSTIRSADKIVVLDKGRVVAEGRHDDLLSAESAYTRLWRAQTGSISQLQVG</sequence>
<evidence type="ECO:0000256" key="9">
    <source>
        <dbReference type="ARBA" id="ARBA00022989"/>
    </source>
</evidence>
<dbReference type="Pfam" id="PF00005">
    <property type="entry name" value="ABC_tran"/>
    <property type="match status" value="1"/>
</dbReference>
<dbReference type="SMART" id="SM00382">
    <property type="entry name" value="AAA"/>
    <property type="match status" value="1"/>
</dbReference>
<protein>
    <submittedName>
        <fullName evidence="15">ATP-binding cassette domain-containing protein</fullName>
    </submittedName>
</protein>
<keyword evidence="16" id="KW-1185">Reference proteome</keyword>
<dbReference type="InterPro" id="IPR027417">
    <property type="entry name" value="P-loop_NTPase"/>
</dbReference>
<feature type="transmembrane region" description="Helical" evidence="11">
    <location>
        <begin position="163"/>
        <end position="185"/>
    </location>
</feature>
<evidence type="ECO:0000256" key="5">
    <source>
        <dbReference type="ARBA" id="ARBA00022692"/>
    </source>
</evidence>
<dbReference type="AlphaFoldDB" id="A0A6N7LJF7"/>
<name>A0A6N7LJF7_SINTE</name>
<organism evidence="15 16">
    <name type="scientific">Sinorhizobium terangae</name>
    <dbReference type="NCBI Taxonomy" id="110322"/>
    <lineage>
        <taxon>Bacteria</taxon>
        <taxon>Pseudomonadati</taxon>
        <taxon>Pseudomonadota</taxon>
        <taxon>Alphaproteobacteria</taxon>
        <taxon>Hyphomicrobiales</taxon>
        <taxon>Rhizobiaceae</taxon>
        <taxon>Sinorhizobium/Ensifer group</taxon>
        <taxon>Sinorhizobium</taxon>
    </lineage>
</organism>
<comment type="similarity">
    <text evidence="2">Belongs to the ABC transporter superfamily.</text>
</comment>
<evidence type="ECO:0000256" key="7">
    <source>
        <dbReference type="ARBA" id="ARBA00022801"/>
    </source>
</evidence>
<evidence type="ECO:0000256" key="1">
    <source>
        <dbReference type="ARBA" id="ARBA00004651"/>
    </source>
</evidence>
<dbReference type="GO" id="GO:0008233">
    <property type="term" value="F:peptidase activity"/>
    <property type="evidence" value="ECO:0007669"/>
    <property type="project" value="InterPro"/>
</dbReference>